<dbReference type="AlphaFoldDB" id="A0A846N3J2"/>
<evidence type="ECO:0000313" key="2">
    <source>
        <dbReference type="Proteomes" id="UP000570514"/>
    </source>
</evidence>
<proteinExistence type="predicted"/>
<evidence type="ECO:0000313" key="1">
    <source>
        <dbReference type="EMBL" id="NIK89821.1"/>
    </source>
</evidence>
<organism evidence="1 2">
    <name type="scientific">Rhizomicrobium palustre</name>
    <dbReference type="NCBI Taxonomy" id="189966"/>
    <lineage>
        <taxon>Bacteria</taxon>
        <taxon>Pseudomonadati</taxon>
        <taxon>Pseudomonadota</taxon>
        <taxon>Alphaproteobacteria</taxon>
        <taxon>Micropepsales</taxon>
        <taxon>Micropepsaceae</taxon>
        <taxon>Rhizomicrobium</taxon>
    </lineage>
</organism>
<accession>A0A846N3J2</accession>
<gene>
    <name evidence="1" type="ORF">FHS83_003139</name>
</gene>
<dbReference type="EMBL" id="JAASRM010000001">
    <property type="protein sequence ID" value="NIK89821.1"/>
    <property type="molecule type" value="Genomic_DNA"/>
</dbReference>
<dbReference type="RefSeq" id="WP_167083877.1">
    <property type="nucleotide sequence ID" value="NZ_BAAADC010000001.1"/>
</dbReference>
<evidence type="ECO:0008006" key="3">
    <source>
        <dbReference type="Google" id="ProtNLM"/>
    </source>
</evidence>
<protein>
    <recommendedName>
        <fullName evidence="3">DUF3240 domain-containing protein</fullName>
    </recommendedName>
</protein>
<sequence>MYLIQILLPLSDNDGQPYDEQLMQGLQHRLTERFGGVTAYSRAPAEGWWSAGGMRTKDDIIVVEVMARDFDRAWWRALKQELEDSLRQEEIVIRAQALELL</sequence>
<reference evidence="1 2" key="1">
    <citation type="submission" date="2020-03" db="EMBL/GenBank/DDBJ databases">
        <title>Genomic Encyclopedia of Type Strains, Phase IV (KMG-IV): sequencing the most valuable type-strain genomes for metagenomic binning, comparative biology and taxonomic classification.</title>
        <authorList>
            <person name="Goeker M."/>
        </authorList>
    </citation>
    <scope>NUCLEOTIDE SEQUENCE [LARGE SCALE GENOMIC DNA]</scope>
    <source>
        <strain evidence="1 2">DSM 19867</strain>
    </source>
</reference>
<name>A0A846N3J2_9PROT</name>
<keyword evidence="2" id="KW-1185">Reference proteome</keyword>
<dbReference type="Proteomes" id="UP000570514">
    <property type="component" value="Unassembled WGS sequence"/>
</dbReference>
<comment type="caution">
    <text evidence="1">The sequence shown here is derived from an EMBL/GenBank/DDBJ whole genome shotgun (WGS) entry which is preliminary data.</text>
</comment>